<dbReference type="InParanoid" id="A0A0N7KNE4"/>
<dbReference type="Proteomes" id="UP000059680">
    <property type="component" value="Chromosome 7"/>
</dbReference>
<dbReference type="PaxDb" id="39947-A0A0N7KNE4"/>
<gene>
    <name evidence="1" type="ordered locus">Os07g0464001</name>
    <name evidence="1" type="ORF">OSNPB_070464001</name>
</gene>
<dbReference type="Gramene" id="Os07t0464001-01">
    <property type="protein sequence ID" value="Os07t0464001-01"/>
    <property type="gene ID" value="Os07g0464001"/>
</dbReference>
<evidence type="ECO:0000313" key="1">
    <source>
        <dbReference type="EMBL" id="BAT01386.1"/>
    </source>
</evidence>
<organism evidence="1 2">
    <name type="scientific">Oryza sativa subsp. japonica</name>
    <name type="common">Rice</name>
    <dbReference type="NCBI Taxonomy" id="39947"/>
    <lineage>
        <taxon>Eukaryota</taxon>
        <taxon>Viridiplantae</taxon>
        <taxon>Streptophyta</taxon>
        <taxon>Embryophyta</taxon>
        <taxon>Tracheophyta</taxon>
        <taxon>Spermatophyta</taxon>
        <taxon>Magnoliopsida</taxon>
        <taxon>Liliopsida</taxon>
        <taxon>Poales</taxon>
        <taxon>Poaceae</taxon>
        <taxon>BOP clade</taxon>
        <taxon>Oryzoideae</taxon>
        <taxon>Oryzeae</taxon>
        <taxon>Oryzinae</taxon>
        <taxon>Oryza</taxon>
        <taxon>Oryza sativa</taxon>
    </lineage>
</organism>
<evidence type="ECO:0000313" key="2">
    <source>
        <dbReference type="Proteomes" id="UP000059680"/>
    </source>
</evidence>
<dbReference type="AlphaFoldDB" id="A0A0N7KNE4"/>
<name>A0A0N7KNE4_ORYSJ</name>
<protein>
    <submittedName>
        <fullName evidence="1">Os07g0464001 protein</fullName>
    </submittedName>
</protein>
<keyword evidence="2" id="KW-1185">Reference proteome</keyword>
<reference evidence="1 2" key="3">
    <citation type="journal article" date="2013" name="Rice">
        <title>Improvement of the Oryza sativa Nipponbare reference genome using next generation sequence and optical map data.</title>
        <authorList>
            <person name="Kawahara Y."/>
            <person name="de la Bastide M."/>
            <person name="Hamilton J.P."/>
            <person name="Kanamori H."/>
            <person name="McCombie W.R."/>
            <person name="Ouyang S."/>
            <person name="Schwartz D.C."/>
            <person name="Tanaka T."/>
            <person name="Wu J."/>
            <person name="Zhou S."/>
            <person name="Childs K.L."/>
            <person name="Davidson R.M."/>
            <person name="Lin H."/>
            <person name="Quesada-Ocampo L."/>
            <person name="Vaillancourt B."/>
            <person name="Sakai H."/>
            <person name="Lee S.S."/>
            <person name="Kim J."/>
            <person name="Numa H."/>
            <person name="Itoh T."/>
            <person name="Buell C.R."/>
            <person name="Matsumoto T."/>
        </authorList>
    </citation>
    <scope>NUCLEOTIDE SEQUENCE [LARGE SCALE GENOMIC DNA]</scope>
    <source>
        <strain evidence="2">cv. Nipponbare</strain>
    </source>
</reference>
<sequence>MTVVAVGMVGNALQPSLGANPHRPGEALDRVALRRVQPNPLVRPNLGPARSSQISAAGLLCCFSSQTCEFWPSLSCQF</sequence>
<reference evidence="1 2" key="2">
    <citation type="journal article" date="2013" name="Plant Cell Physiol.">
        <title>Rice Annotation Project Database (RAP-DB): an integrative and interactive database for rice genomics.</title>
        <authorList>
            <person name="Sakai H."/>
            <person name="Lee S.S."/>
            <person name="Tanaka T."/>
            <person name="Numa H."/>
            <person name="Kim J."/>
            <person name="Kawahara Y."/>
            <person name="Wakimoto H."/>
            <person name="Yang C.C."/>
            <person name="Iwamoto M."/>
            <person name="Abe T."/>
            <person name="Yamada Y."/>
            <person name="Muto A."/>
            <person name="Inokuchi H."/>
            <person name="Ikemura T."/>
            <person name="Matsumoto T."/>
            <person name="Sasaki T."/>
            <person name="Itoh T."/>
        </authorList>
    </citation>
    <scope>NUCLEOTIDE SEQUENCE [LARGE SCALE GENOMIC DNA]</scope>
    <source>
        <strain evidence="2">cv. Nipponbare</strain>
    </source>
</reference>
<dbReference type="EMBL" id="AP014963">
    <property type="protein sequence ID" value="BAT01386.1"/>
    <property type="molecule type" value="Genomic_DNA"/>
</dbReference>
<proteinExistence type="predicted"/>
<reference evidence="2" key="1">
    <citation type="journal article" date="2005" name="Nature">
        <title>The map-based sequence of the rice genome.</title>
        <authorList>
            <consortium name="International rice genome sequencing project (IRGSP)"/>
            <person name="Matsumoto T."/>
            <person name="Wu J."/>
            <person name="Kanamori H."/>
            <person name="Katayose Y."/>
            <person name="Fujisawa M."/>
            <person name="Namiki N."/>
            <person name="Mizuno H."/>
            <person name="Yamamoto K."/>
            <person name="Antonio B.A."/>
            <person name="Baba T."/>
            <person name="Sakata K."/>
            <person name="Nagamura Y."/>
            <person name="Aoki H."/>
            <person name="Arikawa K."/>
            <person name="Arita K."/>
            <person name="Bito T."/>
            <person name="Chiden Y."/>
            <person name="Fujitsuka N."/>
            <person name="Fukunaka R."/>
            <person name="Hamada M."/>
            <person name="Harada C."/>
            <person name="Hayashi A."/>
            <person name="Hijishita S."/>
            <person name="Honda M."/>
            <person name="Hosokawa S."/>
            <person name="Ichikawa Y."/>
            <person name="Idonuma A."/>
            <person name="Iijima M."/>
            <person name="Ikeda M."/>
            <person name="Ikeno M."/>
            <person name="Ito K."/>
            <person name="Ito S."/>
            <person name="Ito T."/>
            <person name="Ito Y."/>
            <person name="Ito Y."/>
            <person name="Iwabuchi A."/>
            <person name="Kamiya K."/>
            <person name="Karasawa W."/>
            <person name="Kurita K."/>
            <person name="Katagiri S."/>
            <person name="Kikuta A."/>
            <person name="Kobayashi H."/>
            <person name="Kobayashi N."/>
            <person name="Machita K."/>
            <person name="Maehara T."/>
            <person name="Masukawa M."/>
            <person name="Mizubayashi T."/>
            <person name="Mukai Y."/>
            <person name="Nagasaki H."/>
            <person name="Nagata Y."/>
            <person name="Naito S."/>
            <person name="Nakashima M."/>
            <person name="Nakama Y."/>
            <person name="Nakamichi Y."/>
            <person name="Nakamura M."/>
            <person name="Meguro A."/>
            <person name="Negishi M."/>
            <person name="Ohta I."/>
            <person name="Ohta T."/>
            <person name="Okamoto M."/>
            <person name="Ono N."/>
            <person name="Saji S."/>
            <person name="Sakaguchi M."/>
            <person name="Sakai K."/>
            <person name="Shibata M."/>
            <person name="Shimokawa T."/>
            <person name="Song J."/>
            <person name="Takazaki Y."/>
            <person name="Terasawa K."/>
            <person name="Tsugane M."/>
            <person name="Tsuji K."/>
            <person name="Ueda S."/>
            <person name="Waki K."/>
            <person name="Yamagata H."/>
            <person name="Yamamoto M."/>
            <person name="Yamamoto S."/>
            <person name="Yamane H."/>
            <person name="Yoshiki S."/>
            <person name="Yoshihara R."/>
            <person name="Yukawa K."/>
            <person name="Zhong H."/>
            <person name="Yano M."/>
            <person name="Yuan Q."/>
            <person name="Ouyang S."/>
            <person name="Liu J."/>
            <person name="Jones K.M."/>
            <person name="Gansberger K."/>
            <person name="Moffat K."/>
            <person name="Hill J."/>
            <person name="Bera J."/>
            <person name="Fadrosh D."/>
            <person name="Jin S."/>
            <person name="Johri S."/>
            <person name="Kim M."/>
            <person name="Overton L."/>
            <person name="Reardon M."/>
            <person name="Tsitrin T."/>
            <person name="Vuong H."/>
            <person name="Weaver B."/>
            <person name="Ciecko A."/>
            <person name="Tallon L."/>
            <person name="Jackson J."/>
            <person name="Pai G."/>
            <person name="Aken S.V."/>
            <person name="Utterback T."/>
            <person name="Reidmuller S."/>
            <person name="Feldblyum T."/>
            <person name="Hsiao J."/>
            <person name="Zismann V."/>
            <person name="Iobst S."/>
            <person name="de Vazeille A.R."/>
            <person name="Buell C.R."/>
            <person name="Ying K."/>
            <person name="Li Y."/>
            <person name="Lu T."/>
            <person name="Huang Y."/>
            <person name="Zhao Q."/>
            <person name="Feng Q."/>
            <person name="Zhang L."/>
            <person name="Zhu J."/>
            <person name="Weng Q."/>
            <person name="Mu J."/>
            <person name="Lu Y."/>
            <person name="Fan D."/>
            <person name="Liu Y."/>
            <person name="Guan J."/>
            <person name="Zhang Y."/>
            <person name="Yu S."/>
            <person name="Liu X."/>
            <person name="Zhang Y."/>
            <person name="Hong G."/>
            <person name="Han B."/>
            <person name="Choisne N."/>
            <person name="Demange N."/>
            <person name="Orjeda G."/>
            <person name="Samain S."/>
            <person name="Cattolico L."/>
            <person name="Pelletier E."/>
            <person name="Couloux A."/>
            <person name="Segurens B."/>
            <person name="Wincker P."/>
            <person name="D'Hont A."/>
            <person name="Scarpelli C."/>
            <person name="Weissenbach J."/>
            <person name="Salanoubat M."/>
            <person name="Quetier F."/>
            <person name="Yu Y."/>
            <person name="Kim H.R."/>
            <person name="Rambo T."/>
            <person name="Currie J."/>
            <person name="Collura K."/>
            <person name="Luo M."/>
            <person name="Yang T."/>
            <person name="Ammiraju J.S.S."/>
            <person name="Engler F."/>
            <person name="Soderlund C."/>
            <person name="Wing R.A."/>
            <person name="Palmer L.E."/>
            <person name="de la Bastide M."/>
            <person name="Spiegel L."/>
            <person name="Nascimento L."/>
            <person name="Zutavern T."/>
            <person name="O'Shaughnessy A."/>
            <person name="Dike S."/>
            <person name="Dedhia N."/>
            <person name="Preston R."/>
            <person name="Balija V."/>
            <person name="McCombie W.R."/>
            <person name="Chow T."/>
            <person name="Chen H."/>
            <person name="Chung M."/>
            <person name="Chen C."/>
            <person name="Shaw J."/>
            <person name="Wu H."/>
            <person name="Hsiao K."/>
            <person name="Chao Y."/>
            <person name="Chu M."/>
            <person name="Cheng C."/>
            <person name="Hour A."/>
            <person name="Lee P."/>
            <person name="Lin S."/>
            <person name="Lin Y."/>
            <person name="Liou J."/>
            <person name="Liu S."/>
            <person name="Hsing Y."/>
            <person name="Raghuvanshi S."/>
            <person name="Mohanty A."/>
            <person name="Bharti A.K."/>
            <person name="Gaur A."/>
            <person name="Gupta V."/>
            <person name="Kumar D."/>
            <person name="Ravi V."/>
            <person name="Vij S."/>
            <person name="Kapur A."/>
            <person name="Khurana P."/>
            <person name="Khurana P."/>
            <person name="Khurana J.P."/>
            <person name="Tyagi A.K."/>
            <person name="Gaikwad K."/>
            <person name="Singh A."/>
            <person name="Dalal V."/>
            <person name="Srivastava S."/>
            <person name="Dixit A."/>
            <person name="Pal A.K."/>
            <person name="Ghazi I.A."/>
            <person name="Yadav M."/>
            <person name="Pandit A."/>
            <person name="Bhargava A."/>
            <person name="Sureshbabu K."/>
            <person name="Batra K."/>
            <person name="Sharma T.R."/>
            <person name="Mohapatra T."/>
            <person name="Singh N.K."/>
            <person name="Messing J."/>
            <person name="Nelson A.B."/>
            <person name="Fuks G."/>
            <person name="Kavchok S."/>
            <person name="Keizer G."/>
            <person name="Linton E."/>
            <person name="Llaca V."/>
            <person name="Song R."/>
            <person name="Tanyolac B."/>
            <person name="Young S."/>
            <person name="Ho-Il K."/>
            <person name="Hahn J.H."/>
            <person name="Sangsakoo G."/>
            <person name="Vanavichit A."/>
            <person name="de Mattos Luiz.A.T."/>
            <person name="Zimmer P.D."/>
            <person name="Malone G."/>
            <person name="Dellagostin O."/>
            <person name="de Oliveira A.C."/>
            <person name="Bevan M."/>
            <person name="Bancroft I."/>
            <person name="Minx P."/>
            <person name="Cordum H."/>
            <person name="Wilson R."/>
            <person name="Cheng Z."/>
            <person name="Jin W."/>
            <person name="Jiang J."/>
            <person name="Leong S.A."/>
            <person name="Iwama H."/>
            <person name="Gojobori T."/>
            <person name="Itoh T."/>
            <person name="Niimura Y."/>
            <person name="Fujii Y."/>
            <person name="Habara T."/>
            <person name="Sakai H."/>
            <person name="Sato Y."/>
            <person name="Wilson G."/>
            <person name="Kumar K."/>
            <person name="McCouch S."/>
            <person name="Juretic N."/>
            <person name="Hoen D."/>
            <person name="Wright S."/>
            <person name="Bruskiewich R."/>
            <person name="Bureau T."/>
            <person name="Miyao A."/>
            <person name="Hirochika H."/>
            <person name="Nishikawa T."/>
            <person name="Kadowaki K."/>
            <person name="Sugiura M."/>
            <person name="Burr B."/>
            <person name="Sasaki T."/>
        </authorList>
    </citation>
    <scope>NUCLEOTIDE SEQUENCE [LARGE SCALE GENOMIC DNA]</scope>
    <source>
        <strain evidence="2">cv. Nipponbare</strain>
    </source>
</reference>
<accession>A0A0N7KNE4</accession>